<dbReference type="InterPro" id="IPR000924">
    <property type="entry name" value="Glu/Gln-tRNA-synth"/>
</dbReference>
<keyword evidence="6 7" id="KW-0030">Aminoacyl-tRNA synthetase</keyword>
<organism evidence="10 11">
    <name type="scientific">Candidatus Wildermuthbacteria bacterium RIFCSPHIGHO2_01_FULL_48_27b</name>
    <dbReference type="NCBI Taxonomy" id="1802447"/>
    <lineage>
        <taxon>Bacteria</taxon>
        <taxon>Candidatus Wildermuthiibacteriota</taxon>
    </lineage>
</organism>
<dbReference type="Gene3D" id="3.40.50.620">
    <property type="entry name" value="HUPs"/>
    <property type="match status" value="1"/>
</dbReference>
<dbReference type="InterPro" id="IPR033910">
    <property type="entry name" value="GluRS_core"/>
</dbReference>
<keyword evidence="5 7" id="KW-0648">Protein biosynthesis</keyword>
<dbReference type="AlphaFoldDB" id="A0A1G2QVC6"/>
<evidence type="ECO:0000256" key="5">
    <source>
        <dbReference type="ARBA" id="ARBA00022917"/>
    </source>
</evidence>
<feature type="short sequence motif" description="'HIGH' region" evidence="7">
    <location>
        <begin position="11"/>
        <end position="21"/>
    </location>
</feature>
<name>A0A1G2QVC6_9BACT</name>
<dbReference type="GO" id="GO:0008270">
    <property type="term" value="F:zinc ion binding"/>
    <property type="evidence" value="ECO:0007669"/>
    <property type="project" value="InterPro"/>
</dbReference>
<dbReference type="PANTHER" id="PTHR43311">
    <property type="entry name" value="GLUTAMATE--TRNA LIGASE"/>
    <property type="match status" value="1"/>
</dbReference>
<dbReference type="Proteomes" id="UP000178170">
    <property type="component" value="Unassembled WGS sequence"/>
</dbReference>
<comment type="function">
    <text evidence="7">Catalyzes the attachment of glutamate to tRNA(Glu) in a two-step reaction: glutamate is first activated by ATP to form Glu-AMP and then transferred to the acceptor end of tRNA(Glu).</text>
</comment>
<dbReference type="EMBL" id="MHTS01000012">
    <property type="protein sequence ID" value="OHA64550.1"/>
    <property type="molecule type" value="Genomic_DNA"/>
</dbReference>
<evidence type="ECO:0000256" key="2">
    <source>
        <dbReference type="ARBA" id="ARBA00022598"/>
    </source>
</evidence>
<comment type="caution">
    <text evidence="7">Lacks conserved residue(s) required for the propagation of feature annotation.</text>
</comment>
<keyword evidence="7" id="KW-0963">Cytoplasm</keyword>
<evidence type="ECO:0000256" key="6">
    <source>
        <dbReference type="ARBA" id="ARBA00023146"/>
    </source>
</evidence>
<dbReference type="GO" id="GO:0000049">
    <property type="term" value="F:tRNA binding"/>
    <property type="evidence" value="ECO:0007669"/>
    <property type="project" value="InterPro"/>
</dbReference>
<dbReference type="SUPFAM" id="SSF52374">
    <property type="entry name" value="Nucleotidylyl transferase"/>
    <property type="match status" value="1"/>
</dbReference>
<feature type="domain" description="Aminoacyl-tRNA synthetase class I anticodon-binding" evidence="9">
    <location>
        <begin position="333"/>
        <end position="476"/>
    </location>
</feature>
<feature type="short sequence motif" description="'KMSKS' region" evidence="7">
    <location>
        <begin position="251"/>
        <end position="255"/>
    </location>
</feature>
<dbReference type="PANTHER" id="PTHR43311:SF2">
    <property type="entry name" value="GLUTAMATE--TRNA LIGASE, MITOCHONDRIAL-RELATED"/>
    <property type="match status" value="1"/>
</dbReference>
<dbReference type="GO" id="GO:0005829">
    <property type="term" value="C:cytosol"/>
    <property type="evidence" value="ECO:0007669"/>
    <property type="project" value="TreeGrafter"/>
</dbReference>
<dbReference type="InterPro" id="IPR020058">
    <property type="entry name" value="Glu/Gln-tRNA-synth_Ib_cat-dom"/>
</dbReference>
<dbReference type="InterPro" id="IPR008925">
    <property type="entry name" value="aa_tRNA-synth_I_cd-bd_sf"/>
</dbReference>
<comment type="subcellular location">
    <subcellularLocation>
        <location evidence="7">Cytoplasm</location>
    </subcellularLocation>
</comment>
<sequence>MNGKVRTRIAPSPTGFAHMGNARTALFNYLFAKKEGGEFILRIEDTDKERSKKEYEQDILDNFRWLGLKWDEGIEKGGPYEPYRQSERTELYKKYLTKLLEEGRAYWCFCTAEELEAQRAHQISLGEAPRYKGICRNLSRQEQEKRLAAGERGVIRFILEPKGIAFQDLIRGEIKFDTTLLGDAVIAKDLETPLYNFTVVVDDFEMQITHVIRGEEHIANTPRQILIQQALALPGVQYAHLPLLLGEDRTKLSKRHGDNSIRKFREQGYLPEAVVNFLALLGWNPGDEREIFSMEQLIKEFSLERIQKGGAIFNLQRLDWINGLYIRQMPLEELTEICKPYLPEHPMDLEKKKKIVALYQERLKKLSEIAELADFFFKDALEYPRELLYWKEATTEQTKEMLGKIHELIGGVGESDWTKENLEKILMPEAEKLQNRGYMLWPLRVALSGKKASPGPFEIAEILGKEQTLQRIKQAITISKV</sequence>
<dbReference type="CDD" id="cd00808">
    <property type="entry name" value="GluRS_core"/>
    <property type="match status" value="1"/>
</dbReference>
<dbReference type="GO" id="GO:0006424">
    <property type="term" value="P:glutamyl-tRNA aminoacylation"/>
    <property type="evidence" value="ECO:0007669"/>
    <property type="project" value="UniProtKB-UniRule"/>
</dbReference>
<dbReference type="InterPro" id="IPR049940">
    <property type="entry name" value="GluQ/Sye"/>
</dbReference>
<dbReference type="HAMAP" id="MF_00022">
    <property type="entry name" value="Glu_tRNA_synth_type1"/>
    <property type="match status" value="1"/>
</dbReference>
<keyword evidence="4 7" id="KW-0067">ATP-binding</keyword>
<protein>
    <recommendedName>
        <fullName evidence="7">Glutamate--tRNA ligase</fullName>
        <ecNumber evidence="7">6.1.1.17</ecNumber>
    </recommendedName>
    <alternativeName>
        <fullName evidence="7">Glutamyl-tRNA synthetase</fullName>
        <shortName evidence="7">GluRS</shortName>
    </alternativeName>
</protein>
<dbReference type="GO" id="GO:0004818">
    <property type="term" value="F:glutamate-tRNA ligase activity"/>
    <property type="evidence" value="ECO:0007669"/>
    <property type="project" value="UniProtKB-UniRule"/>
</dbReference>
<dbReference type="SUPFAM" id="SSF48163">
    <property type="entry name" value="An anticodon-binding domain of class I aminoacyl-tRNA synthetases"/>
    <property type="match status" value="1"/>
</dbReference>
<evidence type="ECO:0000259" key="9">
    <source>
        <dbReference type="Pfam" id="PF19269"/>
    </source>
</evidence>
<dbReference type="GO" id="GO:0005524">
    <property type="term" value="F:ATP binding"/>
    <property type="evidence" value="ECO:0007669"/>
    <property type="project" value="UniProtKB-UniRule"/>
</dbReference>
<evidence type="ECO:0000256" key="1">
    <source>
        <dbReference type="ARBA" id="ARBA00007894"/>
    </source>
</evidence>
<dbReference type="Pfam" id="PF19269">
    <property type="entry name" value="Anticodon_2"/>
    <property type="match status" value="1"/>
</dbReference>
<dbReference type="InterPro" id="IPR020751">
    <property type="entry name" value="aa-tRNA-synth_I_codon-bd_sub2"/>
</dbReference>
<reference evidence="10 11" key="1">
    <citation type="journal article" date="2016" name="Nat. Commun.">
        <title>Thousands of microbial genomes shed light on interconnected biogeochemical processes in an aquifer system.</title>
        <authorList>
            <person name="Anantharaman K."/>
            <person name="Brown C.T."/>
            <person name="Hug L.A."/>
            <person name="Sharon I."/>
            <person name="Castelle C.J."/>
            <person name="Probst A.J."/>
            <person name="Thomas B.C."/>
            <person name="Singh A."/>
            <person name="Wilkins M.J."/>
            <person name="Karaoz U."/>
            <person name="Brodie E.L."/>
            <person name="Williams K.H."/>
            <person name="Hubbard S.S."/>
            <person name="Banfield J.F."/>
        </authorList>
    </citation>
    <scope>NUCLEOTIDE SEQUENCE [LARGE SCALE GENOMIC DNA]</scope>
</reference>
<dbReference type="Pfam" id="PF00749">
    <property type="entry name" value="tRNA-synt_1c"/>
    <property type="match status" value="1"/>
</dbReference>
<proteinExistence type="inferred from homology"/>
<comment type="subunit">
    <text evidence="7">Monomer.</text>
</comment>
<evidence type="ECO:0000256" key="7">
    <source>
        <dbReference type="HAMAP-Rule" id="MF_00022"/>
    </source>
</evidence>
<keyword evidence="2 7" id="KW-0436">Ligase</keyword>
<dbReference type="InterPro" id="IPR014729">
    <property type="entry name" value="Rossmann-like_a/b/a_fold"/>
</dbReference>
<dbReference type="Gene3D" id="1.10.10.350">
    <property type="match status" value="1"/>
</dbReference>
<comment type="caution">
    <text evidence="10">The sequence shown here is derived from an EMBL/GenBank/DDBJ whole genome shotgun (WGS) entry which is preliminary data.</text>
</comment>
<evidence type="ECO:0000256" key="3">
    <source>
        <dbReference type="ARBA" id="ARBA00022741"/>
    </source>
</evidence>
<dbReference type="FunFam" id="3.40.50.620:FF:000045">
    <property type="entry name" value="Glutamate--tRNA ligase, mitochondrial"/>
    <property type="match status" value="1"/>
</dbReference>
<evidence type="ECO:0000313" key="10">
    <source>
        <dbReference type="EMBL" id="OHA64550.1"/>
    </source>
</evidence>
<evidence type="ECO:0000313" key="11">
    <source>
        <dbReference type="Proteomes" id="UP000178170"/>
    </source>
</evidence>
<dbReference type="InterPro" id="IPR004527">
    <property type="entry name" value="Glu-tRNA-ligase_bac/mito"/>
</dbReference>
<comment type="similarity">
    <text evidence="1 7">Belongs to the class-I aminoacyl-tRNA synthetase family. Glutamate--tRNA ligase type 1 subfamily.</text>
</comment>
<dbReference type="EC" id="6.1.1.17" evidence="7"/>
<accession>A0A1G2QVC6</accession>
<dbReference type="InterPro" id="IPR045462">
    <property type="entry name" value="aa-tRNA-synth_I_cd-bd"/>
</dbReference>
<gene>
    <name evidence="7" type="primary">gltX</name>
    <name evidence="10" type="ORF">A2843_02475</name>
</gene>
<feature type="domain" description="Glutamyl/glutaminyl-tRNA synthetase class Ib catalytic" evidence="8">
    <location>
        <begin position="4"/>
        <end position="320"/>
    </location>
</feature>
<keyword evidence="3 7" id="KW-0547">Nucleotide-binding</keyword>
<feature type="binding site" evidence="7">
    <location>
        <position position="254"/>
    </location>
    <ligand>
        <name>ATP</name>
        <dbReference type="ChEBI" id="CHEBI:30616"/>
    </ligand>
</feature>
<evidence type="ECO:0000259" key="8">
    <source>
        <dbReference type="Pfam" id="PF00749"/>
    </source>
</evidence>
<dbReference type="NCBIfam" id="TIGR00464">
    <property type="entry name" value="gltX_bact"/>
    <property type="match status" value="1"/>
</dbReference>
<comment type="catalytic activity">
    <reaction evidence="7">
        <text>tRNA(Glu) + L-glutamate + ATP = L-glutamyl-tRNA(Glu) + AMP + diphosphate</text>
        <dbReference type="Rhea" id="RHEA:23540"/>
        <dbReference type="Rhea" id="RHEA-COMP:9663"/>
        <dbReference type="Rhea" id="RHEA-COMP:9680"/>
        <dbReference type="ChEBI" id="CHEBI:29985"/>
        <dbReference type="ChEBI" id="CHEBI:30616"/>
        <dbReference type="ChEBI" id="CHEBI:33019"/>
        <dbReference type="ChEBI" id="CHEBI:78442"/>
        <dbReference type="ChEBI" id="CHEBI:78520"/>
        <dbReference type="ChEBI" id="CHEBI:456215"/>
        <dbReference type="EC" id="6.1.1.17"/>
    </reaction>
</comment>
<evidence type="ECO:0000256" key="4">
    <source>
        <dbReference type="ARBA" id="ARBA00022840"/>
    </source>
</evidence>
<dbReference type="PRINTS" id="PR00987">
    <property type="entry name" value="TRNASYNTHGLU"/>
</dbReference>